<feature type="domain" description="Pyrrolo-quinoline quinone repeat" evidence="2">
    <location>
        <begin position="177"/>
        <end position="320"/>
    </location>
</feature>
<keyword evidence="1" id="KW-0812">Transmembrane</keyword>
<dbReference type="InterPro" id="IPR002372">
    <property type="entry name" value="PQQ_rpt_dom"/>
</dbReference>
<gene>
    <name evidence="3" type="ORF">LXN57_39800</name>
</gene>
<organism evidence="3 4">
    <name type="scientific">Paractinoplanes hotanensis</name>
    <dbReference type="NCBI Taxonomy" id="2906497"/>
    <lineage>
        <taxon>Bacteria</taxon>
        <taxon>Bacillati</taxon>
        <taxon>Actinomycetota</taxon>
        <taxon>Actinomycetes</taxon>
        <taxon>Micromonosporales</taxon>
        <taxon>Micromonosporaceae</taxon>
        <taxon>Paractinoplanes</taxon>
    </lineage>
</organism>
<name>A0ABT0YCD4_9ACTN</name>
<comment type="caution">
    <text evidence="3">The sequence shown here is derived from an EMBL/GenBank/DDBJ whole genome shotgun (WGS) entry which is preliminary data.</text>
</comment>
<dbReference type="Proteomes" id="UP001523216">
    <property type="component" value="Unassembled WGS sequence"/>
</dbReference>
<reference evidence="3 4" key="1">
    <citation type="submission" date="2022-06" db="EMBL/GenBank/DDBJ databases">
        <title>Actinoplanes abujensis sp. nov., isolated from Nigerian arid soil.</title>
        <authorList>
            <person name="Ding P."/>
        </authorList>
    </citation>
    <scope>NUCLEOTIDE SEQUENCE [LARGE SCALE GENOMIC DNA]</scope>
    <source>
        <strain evidence="4">TRM88002</strain>
    </source>
</reference>
<dbReference type="Gene3D" id="2.130.10.10">
    <property type="entry name" value="YVTN repeat-like/Quinoprotein amine dehydrogenase"/>
    <property type="match status" value="1"/>
</dbReference>
<dbReference type="SUPFAM" id="SSF50998">
    <property type="entry name" value="Quinoprotein alcohol dehydrogenase-like"/>
    <property type="match status" value="1"/>
</dbReference>
<accession>A0ABT0YCD4</accession>
<keyword evidence="1" id="KW-0472">Membrane</keyword>
<sequence>MTVQSNTVIIDLGLERGEPDSYDSPQRSVFPIWFPAAVLAALVLFTAGASTAPAKAPLTEVFSLQVGPADAYALTDDGRLLAQTFGMLSAYNLSDGGTQWEAGQTAPAFRLRLGSGLILMRPWTIGSRDPGTTAISLADGSERWSRSGTVVTLAGSPTLLAASPTRSMGGAARRVQGPVEAIDPLTGSTRWTVDVPSSAVLIGLPGPGDSGTRMLLVHDDRTMAVHDLVSGERLATAAVPPADYDPSNPVVVDGTILLRHPGRPNMEFSAYDGVTLRNLWSQPADGYYEIEACGVLACLTGPDGMRAIDPATGDVRWTNPQWRGVQQFGNQFVAYGSAENTQPLGLIDPDTGQLEVDLTGWRPIYGAAGSSGVQHEDHLLVTRSEEVGGRTMVAVAQPGETQPRLLGPLPAGTGDCQAAPGRLVCRSMYGQLVVWAYDRKG</sequence>
<dbReference type="InterPro" id="IPR011047">
    <property type="entry name" value="Quinoprotein_ADH-like_sf"/>
</dbReference>
<evidence type="ECO:0000313" key="3">
    <source>
        <dbReference type="EMBL" id="MCM4083711.1"/>
    </source>
</evidence>
<dbReference type="Pfam" id="PF13360">
    <property type="entry name" value="PQQ_2"/>
    <property type="match status" value="1"/>
</dbReference>
<evidence type="ECO:0000259" key="2">
    <source>
        <dbReference type="Pfam" id="PF13360"/>
    </source>
</evidence>
<dbReference type="RefSeq" id="WP_251803426.1">
    <property type="nucleotide sequence ID" value="NZ_JAMQOL010000063.1"/>
</dbReference>
<feature type="transmembrane region" description="Helical" evidence="1">
    <location>
        <begin position="30"/>
        <end position="49"/>
    </location>
</feature>
<dbReference type="EMBL" id="JAMQOL010000063">
    <property type="protein sequence ID" value="MCM4083711.1"/>
    <property type="molecule type" value="Genomic_DNA"/>
</dbReference>
<proteinExistence type="predicted"/>
<keyword evidence="1" id="KW-1133">Transmembrane helix</keyword>
<evidence type="ECO:0000256" key="1">
    <source>
        <dbReference type="SAM" id="Phobius"/>
    </source>
</evidence>
<dbReference type="InterPro" id="IPR015943">
    <property type="entry name" value="WD40/YVTN_repeat-like_dom_sf"/>
</dbReference>
<protein>
    <submittedName>
        <fullName evidence="3">PQQ-binding-like beta-propeller repeat protein</fullName>
    </submittedName>
</protein>
<keyword evidence="4" id="KW-1185">Reference proteome</keyword>
<evidence type="ECO:0000313" key="4">
    <source>
        <dbReference type="Proteomes" id="UP001523216"/>
    </source>
</evidence>